<dbReference type="KEGG" id="nvi:116416482"/>
<dbReference type="InterPro" id="IPR032675">
    <property type="entry name" value="LRR_dom_sf"/>
</dbReference>
<proteinExistence type="predicted"/>
<dbReference type="EnsemblMetazoa" id="XM_031925211">
    <property type="protein sequence ID" value="XP_031781071"/>
    <property type="gene ID" value="LOC116416482"/>
</dbReference>
<dbReference type="Gene3D" id="3.80.10.10">
    <property type="entry name" value="Ribonuclease Inhibitor"/>
    <property type="match status" value="1"/>
</dbReference>
<dbReference type="Proteomes" id="UP000002358">
    <property type="component" value="Unassembled WGS sequence"/>
</dbReference>
<dbReference type="RefSeq" id="XP_031781071.1">
    <property type="nucleotide sequence ID" value="XM_031925211.1"/>
</dbReference>
<evidence type="ECO:0000313" key="1">
    <source>
        <dbReference type="EnsemblMetazoa" id="XP_031781071"/>
    </source>
</evidence>
<accession>A0A7M7Q326</accession>
<dbReference type="InParanoid" id="A0A7M7Q326"/>
<protein>
    <submittedName>
        <fullName evidence="1">Uncharacterized protein</fullName>
    </submittedName>
</protein>
<evidence type="ECO:0000313" key="2">
    <source>
        <dbReference type="Proteomes" id="UP000002358"/>
    </source>
</evidence>
<name>A0A7M7Q326_NASVI</name>
<reference evidence="1" key="1">
    <citation type="submission" date="2021-01" db="UniProtKB">
        <authorList>
            <consortium name="EnsemblMetazoa"/>
        </authorList>
    </citation>
    <scope>IDENTIFICATION</scope>
</reference>
<keyword evidence="2" id="KW-1185">Reference proteome</keyword>
<organism evidence="1 2">
    <name type="scientific">Nasonia vitripennis</name>
    <name type="common">Parasitic wasp</name>
    <dbReference type="NCBI Taxonomy" id="7425"/>
    <lineage>
        <taxon>Eukaryota</taxon>
        <taxon>Metazoa</taxon>
        <taxon>Ecdysozoa</taxon>
        <taxon>Arthropoda</taxon>
        <taxon>Hexapoda</taxon>
        <taxon>Insecta</taxon>
        <taxon>Pterygota</taxon>
        <taxon>Neoptera</taxon>
        <taxon>Endopterygota</taxon>
        <taxon>Hymenoptera</taxon>
        <taxon>Apocrita</taxon>
        <taxon>Proctotrupomorpha</taxon>
        <taxon>Chalcidoidea</taxon>
        <taxon>Pteromalidae</taxon>
        <taxon>Pteromalinae</taxon>
        <taxon>Nasonia</taxon>
    </lineage>
</organism>
<dbReference type="SUPFAM" id="SSF52047">
    <property type="entry name" value="RNI-like"/>
    <property type="match status" value="1"/>
</dbReference>
<dbReference type="AlphaFoldDB" id="A0A7M7Q326"/>
<dbReference type="GeneID" id="116416482"/>
<sequence>MEKVGELRSQLRAYRNASADEQTRADCFPADRELELFESYLRTTLDRRETHLLMARHHNSSSHPVLYDPQLPQLFVNNEPALRLFLRDIRYRVNKTALHKCLLDQGCTDFEIVSVKTKKSGSVATVLCNSLASSGAMQVKSCKKELVFTDPNGKQSHIKTKPDQFITQNALLPAQAIKRKTSILPDNLTRLFNQSDPVLTLWNYLSADDIFNLYIACHENSIFHRLGIPFDSSSIRYSGPNGLNQMLEDATTFTFRSISFSSNANVFETPFVNKFFKACANRCKNSTRRVGMHLVDLSAVAITRETIKILADHFAVHKLVLGKTPGGSEENLELEKLSTLSLYNNLHLSLKFLTKDCFSYLRTLRMVGCNKVPMDKLFSFVICNQRLEELLFTDSQSRNQHTVDLSVAAISGSNVLEKFQFNYSAAKTFRTHLIPDLIWNESKSIKSIDLENNTFFQKYANTLLSKLPNVQHVNILGLDIDQVLVLSSCEQILSIKINYGENLVSTLYSLIPTRVKSIEIVNLLGKKKTKAMDIFCIRDLFHSRDQLYIKLTNCKIAIPNNLVNYFAANHVQITRTSNTCEISKTPKET</sequence>